<keyword evidence="10" id="KW-1185">Reference proteome</keyword>
<feature type="domain" description="Zer-1-like leucine-rich repeats region" evidence="8">
    <location>
        <begin position="194"/>
        <end position="337"/>
    </location>
</feature>
<dbReference type="SMART" id="SM00367">
    <property type="entry name" value="LRR_CC"/>
    <property type="match status" value="3"/>
</dbReference>
<dbReference type="InterPro" id="IPR055142">
    <property type="entry name" value="ZER1-like_C"/>
</dbReference>
<dbReference type="InterPro" id="IPR016024">
    <property type="entry name" value="ARM-type_fold"/>
</dbReference>
<proteinExistence type="inferred from homology"/>
<evidence type="ECO:0000256" key="5">
    <source>
        <dbReference type="ARBA" id="ARBA00067612"/>
    </source>
</evidence>
<dbReference type="GO" id="GO:0031462">
    <property type="term" value="C:Cul2-RING ubiquitin ligase complex"/>
    <property type="evidence" value="ECO:0007669"/>
    <property type="project" value="TreeGrafter"/>
</dbReference>
<name>A0AAD9RPQ6_9HYME</name>
<dbReference type="SUPFAM" id="SSF48371">
    <property type="entry name" value="ARM repeat"/>
    <property type="match status" value="1"/>
</dbReference>
<dbReference type="Pfam" id="PF22964">
    <property type="entry name" value="ZER1-like_2nd"/>
    <property type="match status" value="1"/>
</dbReference>
<reference evidence="9" key="1">
    <citation type="submission" date="2021-08" db="EMBL/GenBank/DDBJ databases">
        <authorList>
            <person name="Misof B."/>
            <person name="Oliver O."/>
            <person name="Podsiadlowski L."/>
            <person name="Donath A."/>
            <person name="Peters R."/>
            <person name="Mayer C."/>
            <person name="Rust J."/>
            <person name="Gunkel S."/>
            <person name="Lesny P."/>
            <person name="Martin S."/>
            <person name="Oeyen J.P."/>
            <person name="Petersen M."/>
            <person name="Panagiotis P."/>
            <person name="Wilbrandt J."/>
            <person name="Tanja T."/>
        </authorList>
    </citation>
    <scope>NUCLEOTIDE SEQUENCE</scope>
    <source>
        <strain evidence="9">GBR_01_08_01A</strain>
        <tissue evidence="9">Thorax + abdomen</tissue>
    </source>
</reference>
<keyword evidence="2" id="KW-0433">Leucine-rich repeat</keyword>
<keyword evidence="4" id="KW-0833">Ubl conjugation pathway</keyword>
<comment type="similarity">
    <text evidence="1">Belongs to the zyg-11 family.</text>
</comment>
<keyword evidence="3" id="KW-0677">Repeat</keyword>
<gene>
    <name evidence="9" type="ORF">KPH14_009460</name>
</gene>
<reference evidence="9" key="2">
    <citation type="journal article" date="2023" name="Commun. Biol.">
        <title>Intrasexual cuticular hydrocarbon dimorphism in a wasp sheds light on hydrocarbon biosynthesis genes in Hymenoptera.</title>
        <authorList>
            <person name="Moris V.C."/>
            <person name="Podsiadlowski L."/>
            <person name="Martin S."/>
            <person name="Oeyen J.P."/>
            <person name="Donath A."/>
            <person name="Petersen M."/>
            <person name="Wilbrandt J."/>
            <person name="Misof B."/>
            <person name="Liedtke D."/>
            <person name="Thamm M."/>
            <person name="Scheiner R."/>
            <person name="Schmitt T."/>
            <person name="Niehuis O."/>
        </authorList>
    </citation>
    <scope>NUCLEOTIDE SEQUENCE</scope>
    <source>
        <strain evidence="9">GBR_01_08_01A</strain>
    </source>
</reference>
<dbReference type="PANTHER" id="PTHR12904">
    <property type="match status" value="1"/>
</dbReference>
<dbReference type="AlphaFoldDB" id="A0AAD9RPQ6"/>
<dbReference type="InterPro" id="IPR051341">
    <property type="entry name" value="Zyg-11_UBL_adapter"/>
</dbReference>
<evidence type="ECO:0000256" key="1">
    <source>
        <dbReference type="ARBA" id="ARBA00009420"/>
    </source>
</evidence>
<evidence type="ECO:0000256" key="2">
    <source>
        <dbReference type="ARBA" id="ARBA00022614"/>
    </source>
</evidence>
<accession>A0AAD9RPQ6</accession>
<comment type="caution">
    <text evidence="9">The sequence shown here is derived from an EMBL/GenBank/DDBJ whole genome shotgun (WGS) entry which is preliminary data.</text>
</comment>
<dbReference type="EMBL" id="JAIFRP010000030">
    <property type="protein sequence ID" value="KAK2583498.1"/>
    <property type="molecule type" value="Genomic_DNA"/>
</dbReference>
<evidence type="ECO:0000256" key="6">
    <source>
        <dbReference type="ARBA" id="ARBA00081214"/>
    </source>
</evidence>
<dbReference type="PANTHER" id="PTHR12904:SF23">
    <property type="entry name" value="PROTEIN ZER-1 HOMOLOG"/>
    <property type="match status" value="1"/>
</dbReference>
<evidence type="ECO:0000259" key="8">
    <source>
        <dbReference type="Pfam" id="PF25013"/>
    </source>
</evidence>
<dbReference type="InterPro" id="IPR056845">
    <property type="entry name" value="LRR_Zer-1"/>
</dbReference>
<dbReference type="FunFam" id="1.25.10.10:FF:000111">
    <property type="entry name" value="Protein zer-1 homolog"/>
    <property type="match status" value="1"/>
</dbReference>
<evidence type="ECO:0000313" key="9">
    <source>
        <dbReference type="EMBL" id="KAK2583498.1"/>
    </source>
</evidence>
<dbReference type="Pfam" id="PF25013">
    <property type="entry name" value="LRR_Zer-1"/>
    <property type="match status" value="1"/>
</dbReference>
<dbReference type="Proteomes" id="UP001258017">
    <property type="component" value="Unassembled WGS sequence"/>
</dbReference>
<evidence type="ECO:0000259" key="7">
    <source>
        <dbReference type="Pfam" id="PF22964"/>
    </source>
</evidence>
<dbReference type="InterPro" id="IPR006553">
    <property type="entry name" value="Leu-rich_rpt_Cys-con_subtyp"/>
</dbReference>
<dbReference type="InterPro" id="IPR032675">
    <property type="entry name" value="LRR_dom_sf"/>
</dbReference>
<evidence type="ECO:0000313" key="10">
    <source>
        <dbReference type="Proteomes" id="UP001258017"/>
    </source>
</evidence>
<dbReference type="Gene3D" id="3.80.10.10">
    <property type="entry name" value="Ribonuclease Inhibitor"/>
    <property type="match status" value="2"/>
</dbReference>
<dbReference type="InterPro" id="IPR011989">
    <property type="entry name" value="ARM-like"/>
</dbReference>
<protein>
    <recommendedName>
        <fullName evidence="5">Protein zer-1 homolog</fullName>
    </recommendedName>
    <alternativeName>
        <fullName evidence="6">Zyg-11 homolog B-like protein</fullName>
    </alternativeName>
</protein>
<feature type="domain" description="Protein zer-1 homolog-like C-terminal" evidence="7">
    <location>
        <begin position="405"/>
        <end position="759"/>
    </location>
</feature>
<dbReference type="Gene3D" id="1.25.10.10">
    <property type="entry name" value="Leucine-rich Repeat Variant"/>
    <property type="match status" value="1"/>
</dbReference>
<dbReference type="SUPFAM" id="SSF52047">
    <property type="entry name" value="RNI-like"/>
    <property type="match status" value="1"/>
</dbReference>
<organism evidence="9 10">
    <name type="scientific">Odynerus spinipes</name>
    <dbReference type="NCBI Taxonomy" id="1348599"/>
    <lineage>
        <taxon>Eukaryota</taxon>
        <taxon>Metazoa</taxon>
        <taxon>Ecdysozoa</taxon>
        <taxon>Arthropoda</taxon>
        <taxon>Hexapoda</taxon>
        <taxon>Insecta</taxon>
        <taxon>Pterygota</taxon>
        <taxon>Neoptera</taxon>
        <taxon>Endopterygota</taxon>
        <taxon>Hymenoptera</taxon>
        <taxon>Apocrita</taxon>
        <taxon>Aculeata</taxon>
        <taxon>Vespoidea</taxon>
        <taxon>Vespidae</taxon>
        <taxon>Eumeninae</taxon>
        <taxon>Odynerus</taxon>
    </lineage>
</organism>
<evidence type="ECO:0000256" key="4">
    <source>
        <dbReference type="ARBA" id="ARBA00022786"/>
    </source>
</evidence>
<evidence type="ECO:0000256" key="3">
    <source>
        <dbReference type="ARBA" id="ARBA00022737"/>
    </source>
</evidence>
<sequence length="813" mass="92842">MAELDDLYHSDQYLGPEPLTDLCFKLICDNLDIISVKGRHGHRTLRKGLAFPTEICHKFIEYMQRSETREDDDCFFSIFKDTIATRLKRVKIISCSLTDASVQTLMSHKLTDLELTNCSNLTELSIEHVNANSENLRSLVFHGISMVVPTRLAYGVEENSTINHYERGYVFKAPNLRRLALGYVGIPESEYGLLLAGLTNLTHLDLSNCFEVRNVDFYNQVPNLVSLTLYNVKVNSEPIAFVNNICHLKKLRHLDISQSNYNHGQFEHPNKILRHIVSGLPELVSLDIGGTNLAGRGVAERPLDTVLEDLTNNALCDIPGLASRINKPLQFLGLYGTAHGACKRHDIPAKVIAGDANEDQILIAAHVCMNNKQELLQKVLSDLYHVFRYENCQRMDQALRTVLEAMEKHPYQKHIQISGSATLFYIVKMKEKGELVVGVRKRIISTLLTGMNLHRDEETMMRNGCLALCQFRIPQDVMFNYEALVKVLLHSAKHAEPEGFVQRIGIYLLNSLACQVEGKEKCLLGKLGCVKTMLELVEYRVESGIFDDVLEVAWSTMWNMTDETAINCQRFLDERGMVLFLKCVKRYPGKEELLRNMMGLLGNVAEVDYLRVHLMQHRYVCVFANLLRSNSDGIEVSYNAAGILAHMASDGVDAWTLDKPSRDEVLDFMVQAIERWDLSAERNINYRSFLPLLRLLDIYHTPECQHWAVWALANLTNVYPHKYCSLVIKEGGIEKLNALKTDPRPYERIKELATINLAEVGRYSLKADILFSNVRPLARSKETRIESHRKYWQRILANKKIIVYFERDCCHHI</sequence>